<sequence length="90" mass="9155">MRWEDRRTDAAILPSCHPAILQGNQIHKGKDGCKPPPQPVNNTTTTTTTTTPPPPPPPPPPPAVPRDRCGGCGGRGGGVGGGCGEGVEKG</sequence>
<dbReference type="AlphaFoldDB" id="A0A2T7PAE9"/>
<feature type="compositionally biased region" description="Low complexity" evidence="1">
    <location>
        <begin position="40"/>
        <end position="50"/>
    </location>
</feature>
<proteinExistence type="predicted"/>
<feature type="compositionally biased region" description="Gly residues" evidence="1">
    <location>
        <begin position="70"/>
        <end position="90"/>
    </location>
</feature>
<comment type="caution">
    <text evidence="2">The sequence shown here is derived from an EMBL/GenBank/DDBJ whole genome shotgun (WGS) entry which is preliminary data.</text>
</comment>
<keyword evidence="3" id="KW-1185">Reference proteome</keyword>
<feature type="compositionally biased region" description="Pro residues" evidence="1">
    <location>
        <begin position="51"/>
        <end position="64"/>
    </location>
</feature>
<evidence type="ECO:0000313" key="2">
    <source>
        <dbReference type="EMBL" id="PVD30388.1"/>
    </source>
</evidence>
<dbReference type="EMBL" id="PZQS01000005">
    <property type="protein sequence ID" value="PVD30388.1"/>
    <property type="molecule type" value="Genomic_DNA"/>
</dbReference>
<name>A0A2T7PAE9_POMCA</name>
<organism evidence="2 3">
    <name type="scientific">Pomacea canaliculata</name>
    <name type="common">Golden apple snail</name>
    <dbReference type="NCBI Taxonomy" id="400727"/>
    <lineage>
        <taxon>Eukaryota</taxon>
        <taxon>Metazoa</taxon>
        <taxon>Spiralia</taxon>
        <taxon>Lophotrochozoa</taxon>
        <taxon>Mollusca</taxon>
        <taxon>Gastropoda</taxon>
        <taxon>Caenogastropoda</taxon>
        <taxon>Architaenioglossa</taxon>
        <taxon>Ampullarioidea</taxon>
        <taxon>Ampullariidae</taxon>
        <taxon>Pomacea</taxon>
    </lineage>
</organism>
<dbReference type="Proteomes" id="UP000245119">
    <property type="component" value="Linkage Group LG5"/>
</dbReference>
<protein>
    <submittedName>
        <fullName evidence="2">Uncharacterized protein</fullName>
    </submittedName>
</protein>
<gene>
    <name evidence="2" type="ORF">C0Q70_09654</name>
</gene>
<feature type="region of interest" description="Disordered" evidence="1">
    <location>
        <begin position="22"/>
        <end position="90"/>
    </location>
</feature>
<reference evidence="2 3" key="1">
    <citation type="submission" date="2018-04" db="EMBL/GenBank/DDBJ databases">
        <title>The genome of golden apple snail Pomacea canaliculata provides insight into stress tolerance and invasive adaptation.</title>
        <authorList>
            <person name="Liu C."/>
            <person name="Liu B."/>
            <person name="Ren Y."/>
            <person name="Zhang Y."/>
            <person name="Wang H."/>
            <person name="Li S."/>
            <person name="Jiang F."/>
            <person name="Yin L."/>
            <person name="Zhang G."/>
            <person name="Qian W."/>
            <person name="Fan W."/>
        </authorList>
    </citation>
    <scope>NUCLEOTIDE SEQUENCE [LARGE SCALE GENOMIC DNA]</scope>
    <source>
        <strain evidence="2">SZHN2017</strain>
        <tissue evidence="2">Muscle</tissue>
    </source>
</reference>
<accession>A0A2T7PAE9</accession>
<evidence type="ECO:0000256" key="1">
    <source>
        <dbReference type="SAM" id="MobiDB-lite"/>
    </source>
</evidence>
<evidence type="ECO:0000313" key="3">
    <source>
        <dbReference type="Proteomes" id="UP000245119"/>
    </source>
</evidence>